<proteinExistence type="predicted"/>
<name>A0ABY1JUZ7_9BACL</name>
<sequence>MEITAFYIATDGKDSNPGTKEAPLATLEGARGAIRVLKNTSSLPEGGITVFMRGGVYRLTESFLLEEGDSGMPEKPIAYSAYGDEEVRLIGGVDLPADSFGPVTDPEVRGRLNEQARDRIVQIDLKRLGVVDYGRIVHTGFGLPPSIANPELFFNGQTMAISRYPNSDYVRIENVIDAGGNPRIVDMDPERLAEEQLKGVKLACADPRPFSWKNTGDLWMYGYWYWDWADGNLRIASIDVANRQLHTERASHYSVREGQRYFYYKILEELDAPGEWYLDRMSGLLYFYPPTPIVEGSNIQLSLLGDPMIRLEDVSHVAIKKIMFEASRGSGVQIKGGSHNAVAGCTLCRIGGFAVVLGETSDNGVNAGTDHRVLGCTIYDTGTGGIYLGGGDRLKLTPGRNVASNNDIFNYSRLKRTYSAAIQLKGVGNIAVHNEIHDAPHVGILCNGNDHLIEYNDIYRVLTETGDAGAIYMGRDWTEQGNVIRYNYIHHIHNEETELHIGVYLDDMASGTKIYANVFRDIDLPVLIGGGRNNEMTNNLIVDCQKSLLLDDRAMPGCWAAYHLDEGQVMQERLEAMPYREEPWCSKYPSLMSIWQDEPGTPKFNTVMKNILYQTGPTTYGNYPAYDDTMAIAESAREYGTIEQNFVMNEDLLIIDETEGNISFNEESQSFKGISSFEPIPFKSIELCKEEYRVGNFHSGRIKDEPNKFDKS</sequence>
<dbReference type="InterPro" id="IPR011050">
    <property type="entry name" value="Pectin_lyase_fold/virulence"/>
</dbReference>
<evidence type="ECO:0000313" key="2">
    <source>
        <dbReference type="EMBL" id="SIQ81747.1"/>
    </source>
</evidence>
<comment type="caution">
    <text evidence="2">The sequence shown here is derived from an EMBL/GenBank/DDBJ whole genome shotgun (WGS) entry which is preliminary data.</text>
</comment>
<protein>
    <submittedName>
        <fullName evidence="2">Right handed beta helix region</fullName>
    </submittedName>
</protein>
<dbReference type="Pfam" id="PF13229">
    <property type="entry name" value="Beta_helix"/>
    <property type="match status" value="1"/>
</dbReference>
<dbReference type="InterPro" id="IPR039448">
    <property type="entry name" value="Beta_helix"/>
</dbReference>
<evidence type="ECO:0000313" key="3">
    <source>
        <dbReference type="Proteomes" id="UP000186666"/>
    </source>
</evidence>
<accession>A0ABY1JUZ7</accession>
<gene>
    <name evidence="2" type="ORF">SAMN05421578_104193</name>
</gene>
<keyword evidence="3" id="KW-1185">Reference proteome</keyword>
<dbReference type="SUPFAM" id="SSF51126">
    <property type="entry name" value="Pectin lyase-like"/>
    <property type="match status" value="1"/>
</dbReference>
<feature type="domain" description="Right handed beta helix" evidence="1">
    <location>
        <begin position="421"/>
        <end position="547"/>
    </location>
</feature>
<reference evidence="2 3" key="1">
    <citation type="submission" date="2017-01" db="EMBL/GenBank/DDBJ databases">
        <authorList>
            <person name="Varghese N."/>
            <person name="Submissions S."/>
        </authorList>
    </citation>
    <scope>NUCLEOTIDE SEQUENCE [LARGE SCALE GENOMIC DNA]</scope>
    <source>
        <strain evidence="2 3">ATCC 23464</strain>
    </source>
</reference>
<dbReference type="InterPro" id="IPR012334">
    <property type="entry name" value="Pectin_lyas_fold"/>
</dbReference>
<dbReference type="PANTHER" id="PTHR36453:SF1">
    <property type="entry name" value="RIGHT HANDED BETA HELIX DOMAIN-CONTAINING PROTEIN"/>
    <property type="match status" value="1"/>
</dbReference>
<dbReference type="EMBL" id="FTNK01000004">
    <property type="protein sequence ID" value="SIQ81747.1"/>
    <property type="molecule type" value="Genomic_DNA"/>
</dbReference>
<dbReference type="InterPro" id="IPR006626">
    <property type="entry name" value="PbH1"/>
</dbReference>
<dbReference type="SMART" id="SM00710">
    <property type="entry name" value="PbH1"/>
    <property type="match status" value="8"/>
</dbReference>
<dbReference type="PANTHER" id="PTHR36453">
    <property type="entry name" value="SECRETED PROTEIN-RELATED"/>
    <property type="match status" value="1"/>
</dbReference>
<dbReference type="RefSeq" id="WP_068585511.1">
    <property type="nucleotide sequence ID" value="NZ_FTNK01000004.1"/>
</dbReference>
<dbReference type="Proteomes" id="UP000186666">
    <property type="component" value="Unassembled WGS sequence"/>
</dbReference>
<organism evidence="2 3">
    <name type="scientific">Paenibacillus macquariensis</name>
    <dbReference type="NCBI Taxonomy" id="948756"/>
    <lineage>
        <taxon>Bacteria</taxon>
        <taxon>Bacillati</taxon>
        <taxon>Bacillota</taxon>
        <taxon>Bacilli</taxon>
        <taxon>Bacillales</taxon>
        <taxon>Paenibacillaceae</taxon>
        <taxon>Paenibacillus</taxon>
    </lineage>
</organism>
<evidence type="ECO:0000259" key="1">
    <source>
        <dbReference type="Pfam" id="PF13229"/>
    </source>
</evidence>
<dbReference type="Gene3D" id="2.160.20.10">
    <property type="entry name" value="Single-stranded right-handed beta-helix, Pectin lyase-like"/>
    <property type="match status" value="2"/>
</dbReference>